<feature type="domain" description="RWP-RK" evidence="6">
    <location>
        <begin position="264"/>
        <end position="351"/>
    </location>
</feature>
<dbReference type="eggNOG" id="ENOG502QQ6H">
    <property type="taxonomic scope" value="Eukaryota"/>
</dbReference>
<proteinExistence type="predicted"/>
<name>A0A022RKU8_ERYGU</name>
<feature type="compositionally biased region" description="Low complexity" evidence="5">
    <location>
        <begin position="521"/>
        <end position="533"/>
    </location>
</feature>
<keyword evidence="1" id="KW-0805">Transcription regulation</keyword>
<dbReference type="InterPro" id="IPR053793">
    <property type="entry name" value="PB1-like"/>
</dbReference>
<feature type="domain" description="PB1" evidence="7">
    <location>
        <begin position="554"/>
        <end position="638"/>
    </location>
</feature>
<gene>
    <name evidence="8" type="ORF">MIMGU_mgv1a002576mg</name>
</gene>
<dbReference type="Pfam" id="PF00564">
    <property type="entry name" value="PB1"/>
    <property type="match status" value="1"/>
</dbReference>
<dbReference type="PANTHER" id="PTHR32002">
    <property type="entry name" value="PROTEIN NLP8"/>
    <property type="match status" value="1"/>
</dbReference>
<dbReference type="Proteomes" id="UP000030748">
    <property type="component" value="Unassembled WGS sequence"/>
</dbReference>
<dbReference type="STRING" id="4155.A0A022RKU8"/>
<evidence type="ECO:0000313" key="9">
    <source>
        <dbReference type="Proteomes" id="UP000030748"/>
    </source>
</evidence>
<keyword evidence="2" id="KW-0238">DNA-binding</keyword>
<accession>A0A022RKU8</accession>
<dbReference type="SUPFAM" id="SSF54277">
    <property type="entry name" value="CAD &amp; PB1 domains"/>
    <property type="match status" value="1"/>
</dbReference>
<evidence type="ECO:0000256" key="3">
    <source>
        <dbReference type="ARBA" id="ARBA00023163"/>
    </source>
</evidence>
<dbReference type="PANTHER" id="PTHR32002:SF41">
    <property type="entry name" value="PROTEIN NLP8"/>
    <property type="match status" value="1"/>
</dbReference>
<dbReference type="SMART" id="SM00666">
    <property type="entry name" value="PB1"/>
    <property type="match status" value="1"/>
</dbReference>
<dbReference type="EMBL" id="KI630370">
    <property type="protein sequence ID" value="EYU41047.1"/>
    <property type="molecule type" value="Genomic_DNA"/>
</dbReference>
<evidence type="ECO:0000313" key="8">
    <source>
        <dbReference type="EMBL" id="EYU41047.1"/>
    </source>
</evidence>
<evidence type="ECO:0008006" key="10">
    <source>
        <dbReference type="Google" id="ProtNLM"/>
    </source>
</evidence>
<organism evidence="8 9">
    <name type="scientific">Erythranthe guttata</name>
    <name type="common">Yellow monkey flower</name>
    <name type="synonym">Mimulus guttatus</name>
    <dbReference type="NCBI Taxonomy" id="4155"/>
    <lineage>
        <taxon>Eukaryota</taxon>
        <taxon>Viridiplantae</taxon>
        <taxon>Streptophyta</taxon>
        <taxon>Embryophyta</taxon>
        <taxon>Tracheophyta</taxon>
        <taxon>Spermatophyta</taxon>
        <taxon>Magnoliopsida</taxon>
        <taxon>eudicotyledons</taxon>
        <taxon>Gunneridae</taxon>
        <taxon>Pentapetalae</taxon>
        <taxon>asterids</taxon>
        <taxon>lamiids</taxon>
        <taxon>Lamiales</taxon>
        <taxon>Phrymaceae</taxon>
        <taxon>Erythranthe</taxon>
    </lineage>
</organism>
<dbReference type="AlphaFoldDB" id="A0A022RKU8"/>
<evidence type="ECO:0000256" key="5">
    <source>
        <dbReference type="SAM" id="MobiDB-lite"/>
    </source>
</evidence>
<evidence type="ECO:0000256" key="1">
    <source>
        <dbReference type="ARBA" id="ARBA00023015"/>
    </source>
</evidence>
<dbReference type="InterPro" id="IPR003035">
    <property type="entry name" value="RWP-RK_dom"/>
</dbReference>
<dbReference type="Gene3D" id="3.10.20.90">
    <property type="entry name" value="Phosphatidylinositol 3-kinase Catalytic Subunit, Chain A, domain 1"/>
    <property type="match status" value="1"/>
</dbReference>
<dbReference type="Pfam" id="PF02042">
    <property type="entry name" value="RWP-RK"/>
    <property type="match status" value="1"/>
</dbReference>
<dbReference type="InterPro" id="IPR000270">
    <property type="entry name" value="PB1_dom"/>
</dbReference>
<feature type="region of interest" description="Disordered" evidence="5">
    <location>
        <begin position="513"/>
        <end position="547"/>
    </location>
</feature>
<dbReference type="PROSITE" id="PS51745">
    <property type="entry name" value="PB1"/>
    <property type="match status" value="1"/>
</dbReference>
<reference evidence="8 9" key="1">
    <citation type="journal article" date="2013" name="Proc. Natl. Acad. Sci. U.S.A.">
        <title>Fine-scale variation in meiotic recombination in Mimulus inferred from population shotgun sequencing.</title>
        <authorList>
            <person name="Hellsten U."/>
            <person name="Wright K.M."/>
            <person name="Jenkins J."/>
            <person name="Shu S."/>
            <person name="Yuan Y."/>
            <person name="Wessler S.R."/>
            <person name="Schmutz J."/>
            <person name="Willis J.H."/>
            <person name="Rokhsar D.S."/>
        </authorList>
    </citation>
    <scope>NUCLEOTIDE SEQUENCE [LARGE SCALE GENOMIC DNA]</scope>
    <source>
        <strain evidence="9">cv. DUN x IM62</strain>
    </source>
</reference>
<evidence type="ECO:0000256" key="2">
    <source>
        <dbReference type="ARBA" id="ARBA00023125"/>
    </source>
</evidence>
<keyword evidence="3" id="KW-0804">Transcription</keyword>
<dbReference type="GO" id="GO:0003677">
    <property type="term" value="F:DNA binding"/>
    <property type="evidence" value="ECO:0007669"/>
    <property type="project" value="UniProtKB-KW"/>
</dbReference>
<protein>
    <recommendedName>
        <fullName evidence="10">PB1 domain-containing protein</fullName>
    </recommendedName>
</protein>
<dbReference type="InterPro" id="IPR045012">
    <property type="entry name" value="NLP"/>
</dbReference>
<evidence type="ECO:0000259" key="6">
    <source>
        <dbReference type="PROSITE" id="PS51519"/>
    </source>
</evidence>
<evidence type="ECO:0000259" key="7">
    <source>
        <dbReference type="PROSITE" id="PS51745"/>
    </source>
</evidence>
<keyword evidence="4" id="KW-0539">Nucleus</keyword>
<dbReference type="PROSITE" id="PS51519">
    <property type="entry name" value="RWP_RK"/>
    <property type="match status" value="1"/>
</dbReference>
<sequence length="657" mass="73811">MDSMVANLMDDYVRGSNYDDSFGNVLDLMNFESQDQMFSPYSLQSIEQYFMESQNDVENIPRNILKVSLNEKMLRALHLFKELSGGGILAQLWVPMKNGDQYVLSTCEQPFLLDQTLSGYREVSRMFTFATEVGPGCFPGLPGRVFISKVPEWTSNVMYYSKAEYLRVQHAIDHEVRGSIALPVFEEDDSIDGDKSCCAVLEIVTTKEKLDFDLEIDNISRALQLFGKRGFEESMVVNDDLLVLKTAEIDDNTLHEKVDRVSFQKMGGSSRQMEKKKSAYEKNISLRVLQQYFSGSLKDAAKNLGVCPTTLKRICRRHGIYRWPSRKINKVNRSLKKIQSVLESVEGAEGGLKFDATTGKLVSAGSIMQEFDPSTQFYFNTKTDYWTKNLDAPIANATSLSSTSCIDYEEYLFDVKNCDESKLAALDTRGPSWPPSLKTIPWTTSPNAPKNSFLLREYNGLELRDVNNIKAETSGSYLFSDCSSSKISIDDPVRFGGSTMIDVNDGFIEQSQISSSRMTNSSKQMNSSSSSSRSFDEKSPLKTEASYEGDSGAKITVKATYGGDMVRFKFEPSSSSGCCELYEEVAKRFKIETGQFKLNYLDDEEEWVMMVNDSDLRECLEVLEFVGTRTVKFLVRTDVDGPTRNSGTGNHFLAGST</sequence>
<dbReference type="GO" id="GO:0003700">
    <property type="term" value="F:DNA-binding transcription factor activity"/>
    <property type="evidence" value="ECO:0007669"/>
    <property type="project" value="InterPro"/>
</dbReference>
<evidence type="ECO:0000256" key="4">
    <source>
        <dbReference type="ARBA" id="ARBA00023242"/>
    </source>
</evidence>
<keyword evidence="9" id="KW-1185">Reference proteome</keyword>